<dbReference type="Proteomes" id="UP000002117">
    <property type="component" value="Segment"/>
</dbReference>
<dbReference type="KEGG" id="vg:3197338"/>
<name>Q5ULF7_9CAUD</name>
<reference evidence="1 2" key="1">
    <citation type="journal article" date="2004" name="J. Bacteriol.">
        <title>Lactobacillus plantarum bacteriophage LP65: a new member of the SPO1-like genus of the family Myoviridae.</title>
        <authorList>
            <person name="Chibani-Chennoufi S."/>
            <person name="Dillmann M.L."/>
            <person name="Marvin-Guy L."/>
            <person name="Rami-Shojaei S."/>
            <person name="Brussow H."/>
        </authorList>
    </citation>
    <scope>NUCLEOTIDE SEQUENCE</scope>
</reference>
<proteinExistence type="predicted"/>
<dbReference type="OrthoDB" id="37395at10239"/>
<gene>
    <name evidence="1" type="ORF">orf157</name>
</gene>
<dbReference type="RefSeq" id="YP_164792.1">
    <property type="nucleotide sequence ID" value="NC_006565.1"/>
</dbReference>
<keyword evidence="2" id="KW-1185">Reference proteome</keyword>
<dbReference type="EMBL" id="AY682195">
    <property type="protein sequence ID" value="AAV35977.1"/>
    <property type="molecule type" value="Genomic_DNA"/>
</dbReference>
<accession>Q5ULF7</accession>
<protein>
    <submittedName>
        <fullName evidence="1">Orf157</fullName>
    </submittedName>
</protein>
<sequence>MKTKEFIEKVEAMGYLTEIINNLTFVFDSNNSTVLSISNDRQYGIDCDYNAPATPELFLIAVEHAKTPIEERKSVKKYSVKVLPSSEGYLNVRYSYGDVVTNRYIISDTKEQAGYKTKFTEDEIEALKKQPDLAIDWDRVTLEEAI</sequence>
<evidence type="ECO:0000313" key="2">
    <source>
        <dbReference type="Proteomes" id="UP000002117"/>
    </source>
</evidence>
<organism evidence="1 2">
    <name type="scientific">Lactobacillus phage LP65</name>
    <dbReference type="NCBI Taxonomy" id="2892344"/>
    <lineage>
        <taxon>Viruses</taxon>
        <taxon>Duplodnaviria</taxon>
        <taxon>Heunggongvirae</taxon>
        <taxon>Uroviricota</taxon>
        <taxon>Caudoviricetes</taxon>
        <taxon>Herelleviridae</taxon>
        <taxon>Salchichonvirus</taxon>
        <taxon>Salchichonvirus LP65</taxon>
    </lineage>
</organism>
<evidence type="ECO:0000313" key="1">
    <source>
        <dbReference type="EMBL" id="AAV35977.1"/>
    </source>
</evidence>